<sequence>MESSTTGSGGGGGGGNPAPFLVKTYEMVDDSCTDEIVSWSENNNSFIVWNPTEFARLLLRNYFKHNNFSSFIRQLNTYGFRKIHHEQWEFANEYFVKDQKHLLNNIHRKKPIHSHNNSQGSHVDPERLAFEEEIEKLSNEKTTIQSNISNFKQNISTAKLHLEDLQQRLDSMEKRQKNLLNLFERELQNPKFVEQIYQKIESLNLSGHNKKRRFPHVVENSFVDNDSNFGITEVGNMNIFREDFCSKLNLLSTTSSNEDGESTHNKMLCEGELPKETLGFVSGKECHLLSCSPSVNLISDHADNGACFTFDMDSCLLQGGKLNSSEPMSGESDCDQICCLLSLTMASSPAQDISSQIDCQEIGKSIESRFHTNDHIGAFSNRNLDNVVTSLASSIESPSNDQGIPAAPVKDRVNDLFWSQYLTE</sequence>
<keyword evidence="2" id="KW-1185">Reference proteome</keyword>
<gene>
    <name evidence="1" type="ORF">MILVUS5_LOCUS32622</name>
</gene>
<dbReference type="Proteomes" id="UP001177021">
    <property type="component" value="Unassembled WGS sequence"/>
</dbReference>
<accession>A0ACB0LJ98</accession>
<name>A0ACB0LJ98_TRIPR</name>
<comment type="caution">
    <text evidence="1">The sequence shown here is derived from an EMBL/GenBank/DDBJ whole genome shotgun (WGS) entry which is preliminary data.</text>
</comment>
<protein>
    <submittedName>
        <fullName evidence="1">Uncharacterized protein</fullName>
    </submittedName>
</protein>
<evidence type="ECO:0000313" key="2">
    <source>
        <dbReference type="Proteomes" id="UP001177021"/>
    </source>
</evidence>
<organism evidence="1 2">
    <name type="scientific">Trifolium pratense</name>
    <name type="common">Red clover</name>
    <dbReference type="NCBI Taxonomy" id="57577"/>
    <lineage>
        <taxon>Eukaryota</taxon>
        <taxon>Viridiplantae</taxon>
        <taxon>Streptophyta</taxon>
        <taxon>Embryophyta</taxon>
        <taxon>Tracheophyta</taxon>
        <taxon>Spermatophyta</taxon>
        <taxon>Magnoliopsida</taxon>
        <taxon>eudicotyledons</taxon>
        <taxon>Gunneridae</taxon>
        <taxon>Pentapetalae</taxon>
        <taxon>rosids</taxon>
        <taxon>fabids</taxon>
        <taxon>Fabales</taxon>
        <taxon>Fabaceae</taxon>
        <taxon>Papilionoideae</taxon>
        <taxon>50 kb inversion clade</taxon>
        <taxon>NPAAA clade</taxon>
        <taxon>Hologalegina</taxon>
        <taxon>IRL clade</taxon>
        <taxon>Trifolieae</taxon>
        <taxon>Trifolium</taxon>
    </lineage>
</organism>
<proteinExistence type="predicted"/>
<evidence type="ECO:0000313" key="1">
    <source>
        <dbReference type="EMBL" id="CAJ2668174.1"/>
    </source>
</evidence>
<reference evidence="1" key="1">
    <citation type="submission" date="2023-10" db="EMBL/GenBank/DDBJ databases">
        <authorList>
            <person name="Rodriguez Cubillos JULIANA M."/>
            <person name="De Vega J."/>
        </authorList>
    </citation>
    <scope>NUCLEOTIDE SEQUENCE</scope>
</reference>
<dbReference type="EMBL" id="CASHSV030000513">
    <property type="protein sequence ID" value="CAJ2668174.1"/>
    <property type="molecule type" value="Genomic_DNA"/>
</dbReference>